<keyword evidence="5" id="KW-0717">Septation</keyword>
<evidence type="ECO:0000256" key="1">
    <source>
        <dbReference type="ARBA" id="ARBA00004431"/>
    </source>
</evidence>
<comment type="subcellular location">
    <subcellularLocation>
        <location evidence="1">Cell septum</location>
    </subcellularLocation>
</comment>
<keyword evidence="3" id="KW-0132">Cell division</keyword>
<gene>
    <name evidence="7" type="ORF">ABT322_34480</name>
</gene>
<comment type="similarity">
    <text evidence="2">Belongs to the SsgA family.</text>
</comment>
<evidence type="ECO:0000256" key="6">
    <source>
        <dbReference type="ARBA" id="ARBA00023306"/>
    </source>
</evidence>
<evidence type="ECO:0000313" key="7">
    <source>
        <dbReference type="EMBL" id="MER6908749.1"/>
    </source>
</evidence>
<dbReference type="Gene3D" id="2.30.31.20">
    <property type="entry name" value="Sporulation-specific cell division protein SsgB"/>
    <property type="match status" value="1"/>
</dbReference>
<evidence type="ECO:0000256" key="4">
    <source>
        <dbReference type="ARBA" id="ARBA00022969"/>
    </source>
</evidence>
<evidence type="ECO:0000313" key="8">
    <source>
        <dbReference type="Proteomes" id="UP001490330"/>
    </source>
</evidence>
<dbReference type="Proteomes" id="UP001490330">
    <property type="component" value="Unassembled WGS sequence"/>
</dbReference>
<dbReference type="InterPro" id="IPR038658">
    <property type="entry name" value="SsgB_sf"/>
</dbReference>
<proteinExistence type="inferred from homology"/>
<dbReference type="RefSeq" id="WP_350721795.1">
    <property type="nucleotide sequence ID" value="NZ_JBEPCO010000030.1"/>
</dbReference>
<name>A0ABV1VQK8_9ACTN</name>
<evidence type="ECO:0000256" key="2">
    <source>
        <dbReference type="ARBA" id="ARBA00009323"/>
    </source>
</evidence>
<dbReference type="Pfam" id="PF04686">
    <property type="entry name" value="SsgA"/>
    <property type="match status" value="1"/>
</dbReference>
<sequence length="143" mass="15125">MEQHLSTVTCSMTARVSALKGPPLPLPAELHYGITDPYAVRISLGPSTGPPVTWAFARELLAEGLRRPTGSGDVLVLPRYGQNPHSIRIVLSNCAGTALVDLAAMEVASFVRETFTVVPGGTESDHLDIDGTITALMGRSSMP</sequence>
<protein>
    <submittedName>
        <fullName evidence="7">SsgA family sporulation/cell division regulator</fullName>
    </submittedName>
</protein>
<keyword evidence="6" id="KW-0131">Cell cycle</keyword>
<evidence type="ECO:0000256" key="5">
    <source>
        <dbReference type="ARBA" id="ARBA00023210"/>
    </source>
</evidence>
<evidence type="ECO:0000256" key="3">
    <source>
        <dbReference type="ARBA" id="ARBA00022618"/>
    </source>
</evidence>
<reference evidence="7 8" key="1">
    <citation type="submission" date="2024-06" db="EMBL/GenBank/DDBJ databases">
        <title>The Natural Products Discovery Center: Release of the First 8490 Sequenced Strains for Exploring Actinobacteria Biosynthetic Diversity.</title>
        <authorList>
            <person name="Kalkreuter E."/>
            <person name="Kautsar S.A."/>
            <person name="Yang D."/>
            <person name="Bader C.D."/>
            <person name="Teijaro C.N."/>
            <person name="Fluegel L."/>
            <person name="Davis C.M."/>
            <person name="Simpson J.R."/>
            <person name="Lauterbach L."/>
            <person name="Steele A.D."/>
            <person name="Gui C."/>
            <person name="Meng S."/>
            <person name="Li G."/>
            <person name="Viehrig K."/>
            <person name="Ye F."/>
            <person name="Su P."/>
            <person name="Kiefer A.F."/>
            <person name="Nichols A."/>
            <person name="Cepeda A.J."/>
            <person name="Yan W."/>
            <person name="Fan B."/>
            <person name="Jiang Y."/>
            <person name="Adhikari A."/>
            <person name="Zheng C.-J."/>
            <person name="Schuster L."/>
            <person name="Cowan T.M."/>
            <person name="Smanski M.J."/>
            <person name="Chevrette M.G."/>
            <person name="De Carvalho L.P.S."/>
            <person name="Shen B."/>
        </authorList>
    </citation>
    <scope>NUCLEOTIDE SEQUENCE [LARGE SCALE GENOMIC DNA]</scope>
    <source>
        <strain evidence="7 8">NPDC000632</strain>
    </source>
</reference>
<organism evidence="7 8">
    <name type="scientific">Streptomyces flaveolus</name>
    <dbReference type="NCBI Taxonomy" id="67297"/>
    <lineage>
        <taxon>Bacteria</taxon>
        <taxon>Bacillati</taxon>
        <taxon>Actinomycetota</taxon>
        <taxon>Actinomycetes</taxon>
        <taxon>Kitasatosporales</taxon>
        <taxon>Streptomycetaceae</taxon>
        <taxon>Streptomyces</taxon>
    </lineage>
</organism>
<dbReference type="EMBL" id="JBEPCV010000051">
    <property type="protein sequence ID" value="MER6908749.1"/>
    <property type="molecule type" value="Genomic_DNA"/>
</dbReference>
<keyword evidence="8" id="KW-1185">Reference proteome</keyword>
<accession>A0ABV1VQK8</accession>
<dbReference type="InterPro" id="IPR006776">
    <property type="entry name" value="SsgB"/>
</dbReference>
<keyword evidence="4" id="KW-0749">Sporulation</keyword>
<comment type="caution">
    <text evidence="7">The sequence shown here is derived from an EMBL/GenBank/DDBJ whole genome shotgun (WGS) entry which is preliminary data.</text>
</comment>